<proteinExistence type="predicted"/>
<evidence type="ECO:0000256" key="2">
    <source>
        <dbReference type="SAM" id="SignalP"/>
    </source>
</evidence>
<gene>
    <name evidence="3" type="ORF">Phou_044470</name>
</gene>
<feature type="region of interest" description="Disordered" evidence="1">
    <location>
        <begin position="312"/>
        <end position="347"/>
    </location>
</feature>
<dbReference type="Proteomes" id="UP000482800">
    <property type="component" value="Unassembled WGS sequence"/>
</dbReference>
<comment type="caution">
    <text evidence="3">The sequence shown here is derived from an EMBL/GenBank/DDBJ whole genome shotgun (WGS) entry which is preliminary data.</text>
</comment>
<reference evidence="3 4" key="1">
    <citation type="submission" date="2020-03" db="EMBL/GenBank/DDBJ databases">
        <title>Whole genome shotgun sequence of Phytohabitans houttuyneae NBRC 108639.</title>
        <authorList>
            <person name="Komaki H."/>
            <person name="Tamura T."/>
        </authorList>
    </citation>
    <scope>NUCLEOTIDE SEQUENCE [LARGE SCALE GENOMIC DNA]</scope>
    <source>
        <strain evidence="3 4">NBRC 108639</strain>
    </source>
</reference>
<evidence type="ECO:0000256" key="1">
    <source>
        <dbReference type="SAM" id="MobiDB-lite"/>
    </source>
</evidence>
<organism evidence="3 4">
    <name type="scientific">Phytohabitans houttuyneae</name>
    <dbReference type="NCBI Taxonomy" id="1076126"/>
    <lineage>
        <taxon>Bacteria</taxon>
        <taxon>Bacillati</taxon>
        <taxon>Actinomycetota</taxon>
        <taxon>Actinomycetes</taxon>
        <taxon>Micromonosporales</taxon>
        <taxon>Micromonosporaceae</taxon>
    </lineage>
</organism>
<keyword evidence="2" id="KW-0732">Signal</keyword>
<accession>A0A6V8KEZ5</accession>
<dbReference type="EMBL" id="BLPF01000001">
    <property type="protein sequence ID" value="GFJ80267.1"/>
    <property type="molecule type" value="Genomic_DNA"/>
</dbReference>
<evidence type="ECO:0000313" key="3">
    <source>
        <dbReference type="EMBL" id="GFJ80267.1"/>
    </source>
</evidence>
<protein>
    <submittedName>
        <fullName evidence="3">Uncharacterized protein</fullName>
    </submittedName>
</protein>
<feature type="compositionally biased region" description="Low complexity" evidence="1">
    <location>
        <begin position="312"/>
        <end position="324"/>
    </location>
</feature>
<reference evidence="3 4" key="2">
    <citation type="submission" date="2020-03" db="EMBL/GenBank/DDBJ databases">
        <authorList>
            <person name="Ichikawa N."/>
            <person name="Kimura A."/>
            <person name="Kitahashi Y."/>
            <person name="Uohara A."/>
        </authorList>
    </citation>
    <scope>NUCLEOTIDE SEQUENCE [LARGE SCALE GENOMIC DNA]</scope>
    <source>
        <strain evidence="3 4">NBRC 108639</strain>
    </source>
</reference>
<feature type="signal peptide" evidence="2">
    <location>
        <begin position="1"/>
        <end position="30"/>
    </location>
</feature>
<dbReference type="AlphaFoldDB" id="A0A6V8KEZ5"/>
<feature type="chain" id="PRO_5028981691" evidence="2">
    <location>
        <begin position="31"/>
        <end position="389"/>
    </location>
</feature>
<keyword evidence="4" id="KW-1185">Reference proteome</keyword>
<name>A0A6V8KEZ5_9ACTN</name>
<evidence type="ECO:0000313" key="4">
    <source>
        <dbReference type="Proteomes" id="UP000482800"/>
    </source>
</evidence>
<sequence length="389" mass="38564">MDMNKWFYRAVGTVGIAGGFLLLGGGAAQAEDVDATPPSDPSQLQGVLDGFFTPLGGSDFSQVNLGPNAKGATSDVVLGGQLGSLGGDMAPTRDLSFVGSAPSSPTASVSADTLGHGSLDRALGAGGEAHTEKPNLVSDLPIAGTFTDTVGATRAVDAVGLSGTTTTLLNGANGMSANAGNMDNLVPAASDVDASRAGAAVPASLGLIPGDAIPGVSTRKAVRGNTNGVARSTGSQAQDMVPALIGEAMTARNPELFTRSFEYGQPEALPPVATLPLVGDLNLKGVPGAADNPTGDLPLVSALGDLGLPGGAAPATTLPAPAAADDTDAKAPSHRRHSTNERPVAGEDADYTEAAQIGLPLVGDINNVTRVLPTNGSLAGTPGLAYMPF</sequence>